<dbReference type="Pfam" id="PF00400">
    <property type="entry name" value="WD40"/>
    <property type="match status" value="4"/>
</dbReference>
<dbReference type="SUPFAM" id="SSF50978">
    <property type="entry name" value="WD40 repeat-like"/>
    <property type="match status" value="2"/>
</dbReference>
<keyword evidence="2" id="KW-0677">Repeat</keyword>
<feature type="repeat" description="WD" evidence="3">
    <location>
        <begin position="1116"/>
        <end position="1157"/>
    </location>
</feature>
<feature type="repeat" description="WD" evidence="3">
    <location>
        <begin position="1339"/>
        <end position="1372"/>
    </location>
</feature>
<proteinExistence type="predicted"/>
<dbReference type="InterPro" id="IPR027417">
    <property type="entry name" value="P-loop_NTPase"/>
</dbReference>
<dbReference type="Proteomes" id="UP001610631">
    <property type="component" value="Unassembled WGS sequence"/>
</dbReference>
<organism evidence="5 6">
    <name type="scientific">Streptomyces racemochromogenes</name>
    <dbReference type="NCBI Taxonomy" id="67353"/>
    <lineage>
        <taxon>Bacteria</taxon>
        <taxon>Bacillati</taxon>
        <taxon>Actinomycetota</taxon>
        <taxon>Actinomycetes</taxon>
        <taxon>Kitasatosporales</taxon>
        <taxon>Streptomycetaceae</taxon>
        <taxon>Streptomyces</taxon>
    </lineage>
</organism>
<dbReference type="Pfam" id="PF20703">
    <property type="entry name" value="nSTAND1"/>
    <property type="match status" value="1"/>
</dbReference>
<evidence type="ECO:0000313" key="5">
    <source>
        <dbReference type="EMBL" id="MFH7594313.1"/>
    </source>
</evidence>
<accession>A0ABW7P7J2</accession>
<dbReference type="RefSeq" id="WP_395508252.1">
    <property type="nucleotide sequence ID" value="NZ_JBBDHD010000007.1"/>
</dbReference>
<dbReference type="InterPro" id="IPR015943">
    <property type="entry name" value="WD40/YVTN_repeat-like_dom_sf"/>
</dbReference>
<protein>
    <recommendedName>
        <fullName evidence="4">Novel STAND NTPase 1 domain-containing protein</fullName>
    </recommendedName>
</protein>
<evidence type="ECO:0000256" key="3">
    <source>
        <dbReference type="PROSITE-ProRule" id="PRU00221"/>
    </source>
</evidence>
<dbReference type="EMBL" id="JBBDHD010000007">
    <property type="protein sequence ID" value="MFH7594313.1"/>
    <property type="molecule type" value="Genomic_DNA"/>
</dbReference>
<reference evidence="5 6" key="1">
    <citation type="submission" date="2024-03" db="EMBL/GenBank/DDBJ databases">
        <title>Whole genome sequencing of Streptomyces racemochromogenes, to identify antimicrobial biosynthetic gene clusters.</title>
        <authorList>
            <person name="Suryawanshi P."/>
            <person name="Krishnaraj P.U."/>
            <person name="Arun Y.P."/>
            <person name="Suryawanshi M.P."/>
            <person name="Rakshit O."/>
        </authorList>
    </citation>
    <scope>NUCLEOTIDE SEQUENCE [LARGE SCALE GENOMIC DNA]</scope>
    <source>
        <strain evidence="5 6">AUDT626</strain>
    </source>
</reference>
<sequence length="1414" mass="151718">MDDLASTLRNVCGITDPDRISRVPYDADTGGVIAAVERAVAEATGPVLLYYVGHGLLGPRNALYLATHATTDQDRIAGAVPYRTVRDLLSDAVGGSIVVLDCCFSGRAESPSPGAAARAWESFASARPDGSLLLTSASGYDLSFAPPGRRHTLFSGQVLNLLSTGDPAGPLWHTMDSLYVALDRHFRDQPVRPRRQGEGTLGSLPVARNRAYRAPAGTAPVLPPADVPCPYPGMEAFRAAESRHFFGRDTLTERLVEAVCAPALASPVVLVGASGVGKSSILRAGLLAGLQQRRQAADTGHPAPDRESPRIPWPALLLPAPGLRPVRALAEVWARSTGRDADAVHADIAAPGGTLPEALPGREPCRLLVVDQFEEVFTRCDDAEERERFLELLTTGPRTVLGLRADLYGSCLAHPALVRALRDAQLTVPPMTGDELRAVIERPARAVGLTLEAGLTDRLLRDLRTGPDAESALPFLAHALRETWLARSGVTLTLAGYEATGGIWRSVTTTTEALYQELDATDRELLRELLMRLVHLTPAGLDGGDSVVRRRVDPGTLLSGFTQRQRDTAAALRDRLASARLITVDRDGVQISHEALLRAWPRLRAWIDEDREGLVVRQHLTEAAEAWAAAGRHPDFHLRGGRLEEARALIREERLRHRRLPVLDEEFLTASSDAQHAERQRETRRTRRLQAALAGTVVGLCLALVAAGLAFQQRTEAGEQRLRALHQTMVERVNTLRDEQPLMALKLGLAAEKVDPTAGARAALVDTLGRTDALVSSIDTKAKHEDAVLGPDGTLEASVHDEDGVVLWRIDERAVRTRLDVRPTADCNVNTDERLVFSHDGRMLAATCPQGTVVLWRLTDLPASGPLVPAATLRIPGLGTRAQGVAFSSDGALLAASGQADGLKGTIALWDIRVLTAPRQLGVRDDVSDSSAVLFSPDGRTLLSYTGLVTGIEEPKDRNSLTTTSGTTLWDISDPAAPRNLTRLPGTGAHRAFSPDSRRLVTTRSNEVQIWDVRDPAKPTEIARWPAHRGAVTTLRFSADGSRLLTAGDASDKDLALFDMTVLPKVEVRARFAGHTDGVADAAFTANKALVSVGDDGRVIRWDLESWGRPVAVANVVGGGPAIDSAAFTADGRILAAGGKGQDVTLWDMAEPRQPKKLAVIPGDRFVWGVAFTRDGRTLAIGYVRAGVTFYDLADPAHPKPAADSEEARGLAATLTFTANGSAIDPRGDLLALDGLNVVLRSRAEAAKGVTLPESKDPAAFSPDGRTLATGGYDDDLMLWDVGKPGKPKRVGRVPRTEDDIDGLAYHPGGNVVAGLQRSGEVNLWDVGDPGRVHQVDLLTGHSDGVRAITFRSDGRYAVSVGYDGRAVLWDLGRLPQIVADPTAMACAAAGGGFTREEWKKFVPDLPFKETCTP</sequence>
<dbReference type="InterPro" id="IPR019775">
    <property type="entry name" value="WD40_repeat_CS"/>
</dbReference>
<dbReference type="InterPro" id="IPR049052">
    <property type="entry name" value="nSTAND1"/>
</dbReference>
<evidence type="ECO:0000256" key="2">
    <source>
        <dbReference type="ARBA" id="ARBA00022737"/>
    </source>
</evidence>
<dbReference type="SUPFAM" id="SSF52540">
    <property type="entry name" value="P-loop containing nucleoside triphosphate hydrolases"/>
    <property type="match status" value="1"/>
</dbReference>
<dbReference type="Gene3D" id="3.40.50.1460">
    <property type="match status" value="1"/>
</dbReference>
<feature type="repeat" description="WD" evidence="3">
    <location>
        <begin position="1260"/>
        <end position="1282"/>
    </location>
</feature>
<evidence type="ECO:0000313" key="6">
    <source>
        <dbReference type="Proteomes" id="UP001610631"/>
    </source>
</evidence>
<dbReference type="PANTHER" id="PTHR19879">
    <property type="entry name" value="TRANSCRIPTION INITIATION FACTOR TFIID"/>
    <property type="match status" value="1"/>
</dbReference>
<dbReference type="SMART" id="SM00320">
    <property type="entry name" value="WD40"/>
    <property type="match status" value="10"/>
</dbReference>
<keyword evidence="1 3" id="KW-0853">WD repeat</keyword>
<keyword evidence="6" id="KW-1185">Reference proteome</keyword>
<comment type="caution">
    <text evidence="5">The sequence shown here is derived from an EMBL/GenBank/DDBJ whole genome shotgun (WGS) entry which is preliminary data.</text>
</comment>
<dbReference type="PROSITE" id="PS00678">
    <property type="entry name" value="WD_REPEATS_1"/>
    <property type="match status" value="2"/>
</dbReference>
<dbReference type="PANTHER" id="PTHR19879:SF9">
    <property type="entry name" value="TRANSCRIPTION INITIATION FACTOR TFIID SUBUNIT 5"/>
    <property type="match status" value="1"/>
</dbReference>
<evidence type="ECO:0000256" key="1">
    <source>
        <dbReference type="ARBA" id="ARBA00022574"/>
    </source>
</evidence>
<name>A0ABW7P7J2_9ACTN</name>
<dbReference type="InterPro" id="IPR036322">
    <property type="entry name" value="WD40_repeat_dom_sf"/>
</dbReference>
<dbReference type="PROSITE" id="PS50294">
    <property type="entry name" value="WD_REPEATS_REGION"/>
    <property type="match status" value="2"/>
</dbReference>
<dbReference type="Gene3D" id="2.130.10.10">
    <property type="entry name" value="YVTN repeat-like/Quinoprotein amine dehydrogenase"/>
    <property type="match status" value="4"/>
</dbReference>
<dbReference type="InterPro" id="IPR001680">
    <property type="entry name" value="WD40_rpt"/>
</dbReference>
<feature type="domain" description="Novel STAND NTPase 1" evidence="4">
    <location>
        <begin position="230"/>
        <end position="634"/>
    </location>
</feature>
<evidence type="ECO:0000259" key="4">
    <source>
        <dbReference type="Pfam" id="PF20703"/>
    </source>
</evidence>
<gene>
    <name evidence="5" type="ORF">WDV06_04305</name>
</gene>
<dbReference type="PROSITE" id="PS50082">
    <property type="entry name" value="WD_REPEATS_2"/>
    <property type="match status" value="4"/>
</dbReference>
<feature type="repeat" description="WD" evidence="3">
    <location>
        <begin position="1072"/>
        <end position="1106"/>
    </location>
</feature>